<feature type="transmembrane region" description="Helical" evidence="2">
    <location>
        <begin position="485"/>
        <end position="505"/>
    </location>
</feature>
<dbReference type="Gene3D" id="3.30.70.1440">
    <property type="entry name" value="Multidrug efflux transporter AcrB pore domain"/>
    <property type="match status" value="1"/>
</dbReference>
<dbReference type="Pfam" id="PF00873">
    <property type="entry name" value="ACR_tran"/>
    <property type="match status" value="2"/>
</dbReference>
<dbReference type="SUPFAM" id="SSF82693">
    <property type="entry name" value="Multidrug efflux transporter AcrB pore domain, PN1, PN2, PC1 and PC2 subdomains"/>
    <property type="match status" value="3"/>
</dbReference>
<feature type="transmembrane region" description="Helical" evidence="2">
    <location>
        <begin position="53"/>
        <end position="72"/>
    </location>
</feature>
<dbReference type="SUPFAM" id="SSF82866">
    <property type="entry name" value="Multidrug efflux transporter AcrB transmembrane domain"/>
    <property type="match status" value="2"/>
</dbReference>
<proteinExistence type="predicted"/>
<dbReference type="Gene3D" id="3.30.70.1320">
    <property type="entry name" value="Multidrug efflux transporter AcrB pore domain like"/>
    <property type="match status" value="1"/>
</dbReference>
<dbReference type="Gene3D" id="3.30.2090.10">
    <property type="entry name" value="Multidrug efflux transporter AcrB TolC docking domain, DN and DC subdomains"/>
    <property type="match status" value="2"/>
</dbReference>
<keyword evidence="2" id="KW-1133">Transmembrane helix</keyword>
<dbReference type="GO" id="GO:0042910">
    <property type="term" value="F:xenobiotic transmembrane transporter activity"/>
    <property type="evidence" value="ECO:0007669"/>
    <property type="project" value="TreeGrafter"/>
</dbReference>
<feature type="transmembrane region" description="Helical" evidence="2">
    <location>
        <begin position="576"/>
        <end position="600"/>
    </location>
</feature>
<dbReference type="PRINTS" id="PR00702">
    <property type="entry name" value="ACRIFLAVINRP"/>
</dbReference>
<evidence type="ECO:0000256" key="1">
    <source>
        <dbReference type="SAM" id="MobiDB-lite"/>
    </source>
</evidence>
<keyword evidence="2" id="KW-0812">Transmembrane</keyword>
<feature type="transmembrane region" description="Helical" evidence="2">
    <location>
        <begin position="968"/>
        <end position="988"/>
    </location>
</feature>
<dbReference type="PANTHER" id="PTHR32063:SF16">
    <property type="entry name" value="CATION EFFLUX SYSTEM (ACRB_ACRD_ACRF FAMILY)"/>
    <property type="match status" value="1"/>
</dbReference>
<dbReference type="InterPro" id="IPR001036">
    <property type="entry name" value="Acrflvin-R"/>
</dbReference>
<feature type="transmembrane region" description="Helical" evidence="2">
    <location>
        <begin position="1070"/>
        <end position="1092"/>
    </location>
</feature>
<evidence type="ECO:0000313" key="4">
    <source>
        <dbReference type="Proteomes" id="UP000321548"/>
    </source>
</evidence>
<feature type="compositionally biased region" description="Basic and acidic residues" evidence="1">
    <location>
        <begin position="1"/>
        <end position="13"/>
    </location>
</feature>
<dbReference type="GO" id="GO:0005886">
    <property type="term" value="C:plasma membrane"/>
    <property type="evidence" value="ECO:0007669"/>
    <property type="project" value="TreeGrafter"/>
</dbReference>
<dbReference type="Proteomes" id="UP000321548">
    <property type="component" value="Unassembled WGS sequence"/>
</dbReference>
<protein>
    <submittedName>
        <fullName evidence="3">Efflux RND transporter permease subunit</fullName>
    </submittedName>
</protein>
<reference evidence="3 4" key="1">
    <citation type="submission" date="2019-06" db="EMBL/GenBank/DDBJ databases">
        <title>Quisquiliibacterium sp. nov., isolated from a maize field.</title>
        <authorList>
            <person name="Lin S.-Y."/>
            <person name="Tsai C.-F."/>
            <person name="Young C.-C."/>
        </authorList>
    </citation>
    <scope>NUCLEOTIDE SEQUENCE [LARGE SCALE GENOMIC DNA]</scope>
    <source>
        <strain evidence="3 4">CC-CFT501</strain>
    </source>
</reference>
<sequence length="1101" mass="116844">MGEPVVHEAREPKAVGLQSTGHAAADREKATADGQATRLGVSGRLAGFFQNHALTPLIAIVLMLIGIFAVLVTPREEEPQIDVTMATVSIPFPGASARDVERLVATPAERVLSRIAGIEHVYSVSRPDGALVTIQYEVGVPRTEALVRLFDTLEAHSDWLPQGLGVGEPLVRPMGIDDVPIWSVTLWTEDARPADELARVARSVEQELKRVPGTRDVMLHGAPERAVRVLLDAGRMRSAGIAVERLAARLQGVNVSMPAGTLLHDGGAIQVQTGDFLRSADDVSSLVVGARDGRPVYLRDVATVEAGPAPASRYVWHMPSEGSVHPAVTIAVTKKPGENAVDVARGLEARFAALVDAVVPSDVAHTVTRNYGETAAQKASQLMRKLAFATASVILLVGLALGLREAVIVGAAVILTLTATLFASWAWGFTLNRVSLFALIFSIGILVDDAIVVVENIHRHRALEPGAPLSKIIPIAVDEVGGPTILATLTVIAALLPMAFVSGLMGPYMSPIPINASMGMMLSLAIAFIVTPWLSLKLMKSGGAAHHGKVATMLERGFGGLLARFVTRPGAAAGRLLLGLLVIVGLVGAVALVPLQAVILKMLPFDNKSEFQVVVDMPAGTSVETTSAVLVELAQKLAGAPEVTHVQGYAGTASPITFNGLVRQYDMRSLAEQGDLQITLVGKEARTEQSHAIATRLLPELEKIAAPHRARIKLVEVPPGPPVMSPIVAEVYGPDDAGRAELARRIESAFREVPGIVAIDTSLEQPAPKLQLVVKRSRAATLGIADSSVALAARAALSGHDATWMRAPDAIDPMPVRLQLPETSRGALASVLAMPVAAADGRMVPLSELVDVVETGREMPIMHKDLVPVTYVFGDMAAVAGNRIDSPLYGMFALRGKLAEAALPGTGELGEHFFAQPQDTLRGYSLKWDGEWQITWETFRDMGLAYGVGLVLIYLLVVAQFRSYLTPLIIMAPIPLTIIGVMPGHALLGAQFTATSMIGMIALAGIIVRNSILLVDFIQLETARGVPFADAVVRSAAVRAQPILLTALAAMLGAFFILDDPIFSGLAVSLIFGILVSTLLTLVVIPVLYYIVWRKPASRAA</sequence>
<feature type="transmembrane region" description="Helical" evidence="2">
    <location>
        <begin position="1000"/>
        <end position="1020"/>
    </location>
</feature>
<keyword evidence="4" id="KW-1185">Reference proteome</keyword>
<name>A0A5C8P2J0_9BURK</name>
<keyword evidence="2" id="KW-0472">Membrane</keyword>
<dbReference type="EMBL" id="VDUY01000002">
    <property type="protein sequence ID" value="TXL67373.1"/>
    <property type="molecule type" value="Genomic_DNA"/>
</dbReference>
<dbReference type="Gene3D" id="3.30.70.1430">
    <property type="entry name" value="Multidrug efflux transporter AcrB pore domain"/>
    <property type="match status" value="2"/>
</dbReference>
<feature type="transmembrane region" description="Helical" evidence="2">
    <location>
        <begin position="943"/>
        <end position="962"/>
    </location>
</feature>
<comment type="caution">
    <text evidence="3">The sequence shown here is derived from an EMBL/GenBank/DDBJ whole genome shotgun (WGS) entry which is preliminary data.</text>
</comment>
<dbReference type="Gene3D" id="1.20.1640.10">
    <property type="entry name" value="Multidrug efflux transporter AcrB transmembrane domain"/>
    <property type="match status" value="2"/>
</dbReference>
<feature type="region of interest" description="Disordered" evidence="1">
    <location>
        <begin position="1"/>
        <end position="31"/>
    </location>
</feature>
<dbReference type="OrthoDB" id="9042683at2"/>
<gene>
    <name evidence="3" type="ORF">FHP08_07180</name>
</gene>
<dbReference type="RefSeq" id="WP_147703687.1">
    <property type="nucleotide sequence ID" value="NZ_VDUY01000002.1"/>
</dbReference>
<accession>A0A5C8P2J0</accession>
<dbReference type="PANTHER" id="PTHR32063">
    <property type="match status" value="1"/>
</dbReference>
<dbReference type="AlphaFoldDB" id="A0A5C8P2J0"/>
<feature type="transmembrane region" description="Helical" evidence="2">
    <location>
        <begin position="512"/>
        <end position="534"/>
    </location>
</feature>
<feature type="transmembrane region" description="Helical" evidence="2">
    <location>
        <begin position="409"/>
        <end position="427"/>
    </location>
</feature>
<evidence type="ECO:0000256" key="2">
    <source>
        <dbReference type="SAM" id="Phobius"/>
    </source>
</evidence>
<feature type="transmembrane region" description="Helical" evidence="2">
    <location>
        <begin position="1040"/>
        <end position="1058"/>
    </location>
</feature>
<dbReference type="SUPFAM" id="SSF82714">
    <property type="entry name" value="Multidrug efflux transporter AcrB TolC docking domain, DN and DC subdomains"/>
    <property type="match status" value="2"/>
</dbReference>
<feature type="transmembrane region" description="Helical" evidence="2">
    <location>
        <begin position="386"/>
        <end position="403"/>
    </location>
</feature>
<dbReference type="InterPro" id="IPR027463">
    <property type="entry name" value="AcrB_DN_DC_subdom"/>
</dbReference>
<evidence type="ECO:0000313" key="3">
    <source>
        <dbReference type="EMBL" id="TXL67373.1"/>
    </source>
</evidence>
<organism evidence="3 4">
    <name type="scientific">Zeimonas arvi</name>
    <dbReference type="NCBI Taxonomy" id="2498847"/>
    <lineage>
        <taxon>Bacteria</taxon>
        <taxon>Pseudomonadati</taxon>
        <taxon>Pseudomonadota</taxon>
        <taxon>Betaproteobacteria</taxon>
        <taxon>Burkholderiales</taxon>
        <taxon>Burkholderiaceae</taxon>
        <taxon>Zeimonas</taxon>
    </lineage>
</organism>